<dbReference type="AlphaFoldDB" id="A0AAN9KEL6"/>
<keyword evidence="6 7" id="KW-0472">Membrane</keyword>
<keyword evidence="5 7" id="KW-1133">Transmembrane helix</keyword>
<evidence type="ECO:0000313" key="8">
    <source>
        <dbReference type="EMBL" id="KAK7315331.1"/>
    </source>
</evidence>
<evidence type="ECO:0000256" key="5">
    <source>
        <dbReference type="ARBA" id="ARBA00022989"/>
    </source>
</evidence>
<gene>
    <name evidence="8" type="ORF">VNO77_33871</name>
</gene>
<feature type="transmembrane region" description="Helical" evidence="7">
    <location>
        <begin position="83"/>
        <end position="104"/>
    </location>
</feature>
<dbReference type="PANTHER" id="PTHR43009:SF6">
    <property type="entry name" value="HOMOGENTISATE PHYTYLTRANSFERASE 1, CHLOROPLASTIC"/>
    <property type="match status" value="1"/>
</dbReference>
<keyword evidence="9" id="KW-1185">Reference proteome</keyword>
<accession>A0AAN9KEL6</accession>
<evidence type="ECO:0000256" key="1">
    <source>
        <dbReference type="ARBA" id="ARBA00004508"/>
    </source>
</evidence>
<evidence type="ECO:0000256" key="2">
    <source>
        <dbReference type="ARBA" id="ARBA00005985"/>
    </source>
</evidence>
<name>A0AAN9KEL6_CANGL</name>
<comment type="caution">
    <text evidence="8">The sequence shown here is derived from an EMBL/GenBank/DDBJ whole genome shotgun (WGS) entry which is preliminary data.</text>
</comment>
<keyword evidence="4 7" id="KW-0812">Transmembrane</keyword>
<dbReference type="Proteomes" id="UP001367508">
    <property type="component" value="Unassembled WGS sequence"/>
</dbReference>
<keyword evidence="3" id="KW-0808">Transferase</keyword>
<comment type="subcellular location">
    <subcellularLocation>
        <location evidence="1">Plastid</location>
        <location evidence="1">Chloroplast membrane</location>
        <topology evidence="1">Multi-pass membrane protein</topology>
    </subcellularLocation>
</comment>
<dbReference type="InterPro" id="IPR000537">
    <property type="entry name" value="UbiA_prenyltransferase"/>
</dbReference>
<dbReference type="Gene3D" id="1.20.120.1780">
    <property type="entry name" value="UbiA prenyltransferase"/>
    <property type="match status" value="1"/>
</dbReference>
<evidence type="ECO:0000256" key="7">
    <source>
        <dbReference type="SAM" id="Phobius"/>
    </source>
</evidence>
<dbReference type="EMBL" id="JAYMYQ010000008">
    <property type="protein sequence ID" value="KAK7315331.1"/>
    <property type="molecule type" value="Genomic_DNA"/>
</dbReference>
<comment type="similarity">
    <text evidence="2">Belongs to the UbiA prenyltransferase family.</text>
</comment>
<feature type="transmembrane region" description="Helical" evidence="7">
    <location>
        <begin position="116"/>
        <end position="135"/>
    </location>
</feature>
<organism evidence="8 9">
    <name type="scientific">Canavalia gladiata</name>
    <name type="common">Sword bean</name>
    <name type="synonym">Dolichos gladiatus</name>
    <dbReference type="NCBI Taxonomy" id="3824"/>
    <lineage>
        <taxon>Eukaryota</taxon>
        <taxon>Viridiplantae</taxon>
        <taxon>Streptophyta</taxon>
        <taxon>Embryophyta</taxon>
        <taxon>Tracheophyta</taxon>
        <taxon>Spermatophyta</taxon>
        <taxon>Magnoliopsida</taxon>
        <taxon>eudicotyledons</taxon>
        <taxon>Gunneridae</taxon>
        <taxon>Pentapetalae</taxon>
        <taxon>rosids</taxon>
        <taxon>fabids</taxon>
        <taxon>Fabales</taxon>
        <taxon>Fabaceae</taxon>
        <taxon>Papilionoideae</taxon>
        <taxon>50 kb inversion clade</taxon>
        <taxon>NPAAA clade</taxon>
        <taxon>indigoferoid/millettioid clade</taxon>
        <taxon>Phaseoleae</taxon>
        <taxon>Canavalia</taxon>
    </lineage>
</organism>
<feature type="transmembrane region" description="Helical" evidence="7">
    <location>
        <begin position="58"/>
        <end position="76"/>
    </location>
</feature>
<evidence type="ECO:0000313" key="9">
    <source>
        <dbReference type="Proteomes" id="UP001367508"/>
    </source>
</evidence>
<evidence type="ECO:0000256" key="4">
    <source>
        <dbReference type="ARBA" id="ARBA00022692"/>
    </source>
</evidence>
<proteinExistence type="inferred from homology"/>
<sequence length="152" mass="17118">MTHVFKRPIAFPRSQIFAIAFLGLINIVIAQLKDLPDIEGDKKHGLKNLSILIGPKPVFWTCVSLLEITYGVAIMVGMSSPYLWSKIITGVGHAILALFLWYQAKSVDLESNVSTYSFYMLIWKYVQNIFSFLLLNEDATTLLPPELVLLLS</sequence>
<protein>
    <submittedName>
        <fullName evidence="8">Uncharacterized protein</fullName>
    </submittedName>
</protein>
<reference evidence="8 9" key="1">
    <citation type="submission" date="2024-01" db="EMBL/GenBank/DDBJ databases">
        <title>The genomes of 5 underutilized Papilionoideae crops provide insights into root nodulation and disease resistanc.</title>
        <authorList>
            <person name="Jiang F."/>
        </authorList>
    </citation>
    <scope>NUCLEOTIDE SEQUENCE [LARGE SCALE GENOMIC DNA]</scope>
    <source>
        <strain evidence="8">LVBAO_FW01</strain>
        <tissue evidence="8">Leaves</tissue>
    </source>
</reference>
<dbReference type="PANTHER" id="PTHR43009">
    <property type="entry name" value="HOMOGENTISATE SOLANESYLTRANSFERASE, CHLOROPLASTIC"/>
    <property type="match status" value="1"/>
</dbReference>
<evidence type="ECO:0000256" key="6">
    <source>
        <dbReference type="ARBA" id="ARBA00023136"/>
    </source>
</evidence>
<evidence type="ECO:0000256" key="3">
    <source>
        <dbReference type="ARBA" id="ARBA00022679"/>
    </source>
</evidence>
<dbReference type="Pfam" id="PF01040">
    <property type="entry name" value="UbiA"/>
    <property type="match status" value="1"/>
</dbReference>
<dbReference type="GO" id="GO:0016765">
    <property type="term" value="F:transferase activity, transferring alkyl or aryl (other than methyl) groups"/>
    <property type="evidence" value="ECO:0007669"/>
    <property type="project" value="InterPro"/>
</dbReference>
<dbReference type="GO" id="GO:0031969">
    <property type="term" value="C:chloroplast membrane"/>
    <property type="evidence" value="ECO:0007669"/>
    <property type="project" value="UniProtKB-SubCell"/>
</dbReference>